<evidence type="ECO:0000313" key="3">
    <source>
        <dbReference type="EnsemblProtists" id="EKX45881"/>
    </source>
</evidence>
<reference evidence="3" key="3">
    <citation type="submission" date="2015-06" db="UniProtKB">
        <authorList>
            <consortium name="EnsemblProtists"/>
        </authorList>
    </citation>
    <scope>IDENTIFICATION</scope>
</reference>
<dbReference type="CDD" id="cd00067">
    <property type="entry name" value="GAL4"/>
    <property type="match status" value="1"/>
</dbReference>
<reference evidence="2 4" key="1">
    <citation type="journal article" date="2012" name="Nature">
        <title>Algal genomes reveal evolutionary mosaicism and the fate of nucleomorphs.</title>
        <authorList>
            <consortium name="DOE Joint Genome Institute"/>
            <person name="Curtis B.A."/>
            <person name="Tanifuji G."/>
            <person name="Burki F."/>
            <person name="Gruber A."/>
            <person name="Irimia M."/>
            <person name="Maruyama S."/>
            <person name="Arias M.C."/>
            <person name="Ball S.G."/>
            <person name="Gile G.H."/>
            <person name="Hirakawa Y."/>
            <person name="Hopkins J.F."/>
            <person name="Kuo A."/>
            <person name="Rensing S.A."/>
            <person name="Schmutz J."/>
            <person name="Symeonidi A."/>
            <person name="Elias M."/>
            <person name="Eveleigh R.J."/>
            <person name="Herman E.K."/>
            <person name="Klute M.J."/>
            <person name="Nakayama T."/>
            <person name="Obornik M."/>
            <person name="Reyes-Prieto A."/>
            <person name="Armbrust E.V."/>
            <person name="Aves S.J."/>
            <person name="Beiko R.G."/>
            <person name="Coutinho P."/>
            <person name="Dacks J.B."/>
            <person name="Durnford D.G."/>
            <person name="Fast N.M."/>
            <person name="Green B.R."/>
            <person name="Grisdale C.J."/>
            <person name="Hempel F."/>
            <person name="Henrissat B."/>
            <person name="Hoppner M.P."/>
            <person name="Ishida K."/>
            <person name="Kim E."/>
            <person name="Koreny L."/>
            <person name="Kroth P.G."/>
            <person name="Liu Y."/>
            <person name="Malik S.B."/>
            <person name="Maier U.G."/>
            <person name="McRose D."/>
            <person name="Mock T."/>
            <person name="Neilson J.A."/>
            <person name="Onodera N.T."/>
            <person name="Poole A.M."/>
            <person name="Pritham E.J."/>
            <person name="Richards T.A."/>
            <person name="Rocap G."/>
            <person name="Roy S.W."/>
            <person name="Sarai C."/>
            <person name="Schaack S."/>
            <person name="Shirato S."/>
            <person name="Slamovits C.H."/>
            <person name="Spencer D.F."/>
            <person name="Suzuki S."/>
            <person name="Worden A.Z."/>
            <person name="Zauner S."/>
            <person name="Barry K."/>
            <person name="Bell C."/>
            <person name="Bharti A.K."/>
            <person name="Crow J.A."/>
            <person name="Grimwood J."/>
            <person name="Kramer R."/>
            <person name="Lindquist E."/>
            <person name="Lucas S."/>
            <person name="Salamov A."/>
            <person name="McFadden G.I."/>
            <person name="Lane C.E."/>
            <person name="Keeling P.J."/>
            <person name="Gray M.W."/>
            <person name="Grigoriev I.V."/>
            <person name="Archibald J.M."/>
        </authorList>
    </citation>
    <scope>NUCLEOTIDE SEQUENCE</scope>
    <source>
        <strain evidence="2 4">CCMP2712</strain>
    </source>
</reference>
<dbReference type="GO" id="GO:0008270">
    <property type="term" value="F:zinc ion binding"/>
    <property type="evidence" value="ECO:0007669"/>
    <property type="project" value="InterPro"/>
</dbReference>
<dbReference type="EnsemblProtists" id="EKX45881">
    <property type="protein sequence ID" value="EKX45881"/>
    <property type="gene ID" value="GUITHDRAFT_108332"/>
</dbReference>
<proteinExistence type="predicted"/>
<dbReference type="PROSITE" id="PS50048">
    <property type="entry name" value="ZN2_CY6_FUNGAL_2"/>
    <property type="match status" value="1"/>
</dbReference>
<gene>
    <name evidence="2" type="ORF">GUITHDRAFT_108332</name>
</gene>
<sequence length="571" mass="62726">MKRRSDEPFDPEYWNKPGNLYKMRRWLSSSRHPTKKACDACRSAKAKCQDSRPCKRCIAKGIFCSGQDTAIEPEEQVESSQIAMKDGVMLIYNDVAFRDTDVGKLPQRILRLVWEWSFVANDLEAIFNAMPSSLQTSIANAVSAVETMASMNHVMDVPSGHQLMNDTCANAMFSTDTSGWDSTNLGYQCFTWDPILQKRTSVNCNAVMADFFGLSREEWLAKMAGNDGRIPTTDLRYLCMILEDLLCMSNPTVVHYLRFSKNLFKQGHKEGVLVRSTTKKLYDSAGRVCKVAMSFAPISAEEYDRALLQAPDLCEPMMKALDDEPKSGIQLIEDGTLAQKESIHTLCRTPNGKKKLDKLASIIDSRFAHLVSLANGLRANQSNFAHHQNPPFSAPEDLHPPMNSTSTTNFYSHESPIGAMSRSQPMLHHASEAQLQFESEAASYAHPHLDFASSSSYMHSAPSSSCEIQPSAPFFNMANIAASFAGDGSLPAFSGGFVQQAGGASLPNPVGLPTHSVNNLLVGGMMNPFPNVNSLPGMPDVFNNQVTVKHQEQGPGYMWLSGTGMGMGSGM</sequence>
<accession>L1JBJ5</accession>
<dbReference type="PaxDb" id="55529-EKX45881"/>
<dbReference type="HOGENOM" id="CLU_477748_0_0_1"/>
<dbReference type="InterPro" id="IPR001138">
    <property type="entry name" value="Zn2Cys6_DnaBD"/>
</dbReference>
<dbReference type="KEGG" id="gtt:GUITHDRAFT_108332"/>
<dbReference type="SMART" id="SM00066">
    <property type="entry name" value="GAL4"/>
    <property type="match status" value="1"/>
</dbReference>
<dbReference type="OrthoDB" id="5575144at2759"/>
<dbReference type="Gene3D" id="4.10.240.10">
    <property type="entry name" value="Zn(2)-C6 fungal-type DNA-binding domain"/>
    <property type="match status" value="1"/>
</dbReference>
<reference evidence="4" key="2">
    <citation type="submission" date="2012-11" db="EMBL/GenBank/DDBJ databases">
        <authorList>
            <person name="Kuo A."/>
            <person name="Curtis B.A."/>
            <person name="Tanifuji G."/>
            <person name="Burki F."/>
            <person name="Gruber A."/>
            <person name="Irimia M."/>
            <person name="Maruyama S."/>
            <person name="Arias M.C."/>
            <person name="Ball S.G."/>
            <person name="Gile G.H."/>
            <person name="Hirakawa Y."/>
            <person name="Hopkins J.F."/>
            <person name="Rensing S.A."/>
            <person name="Schmutz J."/>
            <person name="Symeonidi A."/>
            <person name="Elias M."/>
            <person name="Eveleigh R.J."/>
            <person name="Herman E.K."/>
            <person name="Klute M.J."/>
            <person name="Nakayama T."/>
            <person name="Obornik M."/>
            <person name="Reyes-Prieto A."/>
            <person name="Armbrust E.V."/>
            <person name="Aves S.J."/>
            <person name="Beiko R.G."/>
            <person name="Coutinho P."/>
            <person name="Dacks J.B."/>
            <person name="Durnford D.G."/>
            <person name="Fast N.M."/>
            <person name="Green B.R."/>
            <person name="Grisdale C."/>
            <person name="Hempe F."/>
            <person name="Henrissat B."/>
            <person name="Hoppner M.P."/>
            <person name="Ishida K.-I."/>
            <person name="Kim E."/>
            <person name="Koreny L."/>
            <person name="Kroth P.G."/>
            <person name="Liu Y."/>
            <person name="Malik S.-B."/>
            <person name="Maier U.G."/>
            <person name="McRose D."/>
            <person name="Mock T."/>
            <person name="Neilson J.A."/>
            <person name="Onodera N.T."/>
            <person name="Poole A.M."/>
            <person name="Pritham E.J."/>
            <person name="Richards T.A."/>
            <person name="Rocap G."/>
            <person name="Roy S.W."/>
            <person name="Sarai C."/>
            <person name="Schaack S."/>
            <person name="Shirato S."/>
            <person name="Slamovits C.H."/>
            <person name="Spencer D.F."/>
            <person name="Suzuki S."/>
            <person name="Worden A.Z."/>
            <person name="Zauner S."/>
            <person name="Barry K."/>
            <person name="Bell C."/>
            <person name="Bharti A.K."/>
            <person name="Crow J.A."/>
            <person name="Grimwood J."/>
            <person name="Kramer R."/>
            <person name="Lindquist E."/>
            <person name="Lucas S."/>
            <person name="Salamov A."/>
            <person name="McFadden G.I."/>
            <person name="Lane C.E."/>
            <person name="Keeling P.J."/>
            <person name="Gray M.W."/>
            <person name="Grigoriev I.V."/>
            <person name="Archibald J.M."/>
        </authorList>
    </citation>
    <scope>NUCLEOTIDE SEQUENCE</scope>
    <source>
        <strain evidence="4">CCMP2712</strain>
    </source>
</reference>
<dbReference type="EMBL" id="JH992997">
    <property type="protein sequence ID" value="EKX45881.1"/>
    <property type="molecule type" value="Genomic_DNA"/>
</dbReference>
<evidence type="ECO:0000313" key="4">
    <source>
        <dbReference type="Proteomes" id="UP000011087"/>
    </source>
</evidence>
<evidence type="ECO:0000313" key="2">
    <source>
        <dbReference type="EMBL" id="EKX45881.1"/>
    </source>
</evidence>
<feature type="domain" description="Zn(2)-C6 fungal-type" evidence="1">
    <location>
        <begin position="37"/>
        <end position="65"/>
    </location>
</feature>
<dbReference type="SUPFAM" id="SSF57701">
    <property type="entry name" value="Zn2/Cys6 DNA-binding domain"/>
    <property type="match status" value="1"/>
</dbReference>
<name>L1JBJ5_GUITC</name>
<dbReference type="RefSeq" id="XP_005832861.1">
    <property type="nucleotide sequence ID" value="XM_005832804.1"/>
</dbReference>
<keyword evidence="4" id="KW-1185">Reference proteome</keyword>
<protein>
    <recommendedName>
        <fullName evidence="1">Zn(2)-C6 fungal-type domain-containing protein</fullName>
    </recommendedName>
</protein>
<dbReference type="Proteomes" id="UP000011087">
    <property type="component" value="Unassembled WGS sequence"/>
</dbReference>
<evidence type="ECO:0000259" key="1">
    <source>
        <dbReference type="PROSITE" id="PS50048"/>
    </source>
</evidence>
<dbReference type="Pfam" id="PF00172">
    <property type="entry name" value="Zn_clus"/>
    <property type="match status" value="1"/>
</dbReference>
<dbReference type="InterPro" id="IPR036864">
    <property type="entry name" value="Zn2-C6_fun-type_DNA-bd_sf"/>
</dbReference>
<dbReference type="GO" id="GO:0000981">
    <property type="term" value="F:DNA-binding transcription factor activity, RNA polymerase II-specific"/>
    <property type="evidence" value="ECO:0007669"/>
    <property type="project" value="InterPro"/>
</dbReference>
<dbReference type="PROSITE" id="PS00463">
    <property type="entry name" value="ZN2_CY6_FUNGAL_1"/>
    <property type="match status" value="1"/>
</dbReference>
<dbReference type="AlphaFoldDB" id="L1JBJ5"/>
<organism evidence="2">
    <name type="scientific">Guillardia theta (strain CCMP2712)</name>
    <name type="common">Cryptophyte</name>
    <dbReference type="NCBI Taxonomy" id="905079"/>
    <lineage>
        <taxon>Eukaryota</taxon>
        <taxon>Cryptophyceae</taxon>
        <taxon>Pyrenomonadales</taxon>
        <taxon>Geminigeraceae</taxon>
        <taxon>Guillardia</taxon>
    </lineage>
</organism>
<dbReference type="GeneID" id="17302466"/>